<dbReference type="EMBL" id="AP017424">
    <property type="protein sequence ID" value="BAU86117.1"/>
    <property type="molecule type" value="Genomic_DNA"/>
</dbReference>
<reference evidence="1 2" key="1">
    <citation type="journal article" date="2016" name="Genome Announc.">
        <title>Complete Genome Sequence of Thiostrepton-Producing Streptomyces laurentii ATCC 31255.</title>
        <authorList>
            <person name="Doi K."/>
            <person name="Fujino Y."/>
            <person name="Nagayoshi Y."/>
            <person name="Ohshima T."/>
            <person name="Ogata S."/>
        </authorList>
    </citation>
    <scope>NUCLEOTIDE SEQUENCE [LARGE SCALE GENOMIC DNA]</scope>
    <source>
        <strain evidence="1 2">ATCC 31255</strain>
    </source>
</reference>
<evidence type="ECO:0000313" key="1">
    <source>
        <dbReference type="EMBL" id="BAU86117.1"/>
    </source>
</evidence>
<organism evidence="1 2">
    <name type="scientific">Streptomyces laurentii</name>
    <dbReference type="NCBI Taxonomy" id="39478"/>
    <lineage>
        <taxon>Bacteria</taxon>
        <taxon>Bacillati</taxon>
        <taxon>Actinomycetota</taxon>
        <taxon>Actinomycetes</taxon>
        <taxon>Kitasatosporales</taxon>
        <taxon>Streptomycetaceae</taxon>
        <taxon>Streptomyces</taxon>
    </lineage>
</organism>
<gene>
    <name evidence="1" type="ORF">SLA_5236</name>
</gene>
<evidence type="ECO:0000313" key="2">
    <source>
        <dbReference type="Proteomes" id="UP000217676"/>
    </source>
</evidence>
<name>A0A160P3F2_STRLU</name>
<proteinExistence type="predicted"/>
<keyword evidence="1" id="KW-0808">Transferase</keyword>
<dbReference type="AlphaFoldDB" id="A0A160P3F2"/>
<accession>A0A160P3F2</accession>
<keyword evidence="2" id="KW-1185">Reference proteome</keyword>
<dbReference type="KEGG" id="slau:SLA_5236"/>
<dbReference type="GO" id="GO:0016740">
    <property type="term" value="F:transferase activity"/>
    <property type="evidence" value="ECO:0007669"/>
    <property type="project" value="UniProtKB-KW"/>
</dbReference>
<sequence length="78" mass="8417">MARAAGVTGIAALGRRLRERGTREWLELLRDAGLPAVAVCTGLDGLAADPAFVRAVRAPDARVPHARPARPWDFDGEW</sequence>
<dbReference type="Proteomes" id="UP000217676">
    <property type="component" value="Chromosome"/>
</dbReference>
<protein>
    <submittedName>
        <fullName evidence="1">Acyl-CoA transferase</fullName>
    </submittedName>
</protein>